<dbReference type="PANTHER" id="PTHR33361:SF16">
    <property type="entry name" value="DUF885 DOMAIN-CONTAINING PROTEIN"/>
    <property type="match status" value="1"/>
</dbReference>
<reference evidence="2 3" key="1">
    <citation type="submission" date="2018-04" db="EMBL/GenBank/DDBJ databases">
        <title>Massilia violaceinigra sp. nov., a novel purple-pigmented bacterium isolated from Tianshan glacier, Xinjiang, China.</title>
        <authorList>
            <person name="Wang H."/>
        </authorList>
    </citation>
    <scope>NUCLEOTIDE SEQUENCE [LARGE SCALE GENOMIC DNA]</scope>
    <source>
        <strain evidence="2 3">B448-2</strain>
    </source>
</reference>
<protein>
    <submittedName>
        <fullName evidence="2">DUF885 domain-containing protein</fullName>
    </submittedName>
</protein>
<dbReference type="OrthoDB" id="9760040at2"/>
<organism evidence="2 3">
    <name type="scientific">Massilia glaciei</name>
    <dbReference type="NCBI Taxonomy" id="1524097"/>
    <lineage>
        <taxon>Bacteria</taxon>
        <taxon>Pseudomonadati</taxon>
        <taxon>Pseudomonadota</taxon>
        <taxon>Betaproteobacteria</taxon>
        <taxon>Burkholderiales</taxon>
        <taxon>Oxalobacteraceae</taxon>
        <taxon>Telluria group</taxon>
        <taxon>Massilia</taxon>
    </lineage>
</organism>
<proteinExistence type="predicted"/>
<evidence type="ECO:0000256" key="1">
    <source>
        <dbReference type="SAM" id="SignalP"/>
    </source>
</evidence>
<sequence length="602" mass="66374">MMQRPLAAISAACLFACMPLAHAAPRQNPAVSDSAPRPEAVTLKKLGDEFYAASARKAPLWSTMWGDPRFNRKIGLGIAPQERKRHFAGMRSLQKRLDAIPKAKLGAADLTSYDILAYQIREEIASEQFPDHLMPIDQMMFSPPLYFASLAAGQTAQPISTPGEYGDFLARLRELAPWLDQAVSNMREGIRTGVVLPKAVVAAAIPQYRKLVSAAPETSLFYAPIRNFPTSFSAAEKRALTGQYRAEIEKNVNPAARRLAAFLETEYLPAARASAGRGALPNGRAWYAFNAEASTTTKLTPGQIHEIGLKEVARIQAEFAVVGPKMGYDGAPAGLAKWAGSQTKYRPFKTAGEIIDWYTKRNLEVEPKLEALFSLRPKAPLEQRLEPELTRATASDHYSPPSLDGRQPGIFWSVVNDPTQYQSTKMTTLLLHEGSPGHHFQLSLQQELELPDFRKFGFHNAFVEGWALYAESLGKEMGLFDQPDQYFGHLNDELLRAARLVVDTGLHAKGWTRGQAIDYLKETNGYTDAVASNAIDRYMAWPGQALAYKIGSLKIGQLRQEAELALGPKFSLPAFHAVVLGGGGRPLAIVEADVKRWIAQEK</sequence>
<dbReference type="PANTHER" id="PTHR33361">
    <property type="entry name" value="GLR0591 PROTEIN"/>
    <property type="match status" value="1"/>
</dbReference>
<feature type="signal peptide" evidence="1">
    <location>
        <begin position="1"/>
        <end position="23"/>
    </location>
</feature>
<name>A0A2U2I563_9BURK</name>
<dbReference type="AlphaFoldDB" id="A0A2U2I563"/>
<dbReference type="Pfam" id="PF05960">
    <property type="entry name" value="DUF885"/>
    <property type="match status" value="1"/>
</dbReference>
<comment type="caution">
    <text evidence="2">The sequence shown here is derived from an EMBL/GenBank/DDBJ whole genome shotgun (WGS) entry which is preliminary data.</text>
</comment>
<evidence type="ECO:0000313" key="3">
    <source>
        <dbReference type="Proteomes" id="UP000241421"/>
    </source>
</evidence>
<dbReference type="EMBL" id="PXWF02000063">
    <property type="protein sequence ID" value="PWF54891.1"/>
    <property type="molecule type" value="Genomic_DNA"/>
</dbReference>
<gene>
    <name evidence="2" type="ORF">C7C56_004890</name>
</gene>
<keyword evidence="3" id="KW-1185">Reference proteome</keyword>
<evidence type="ECO:0000313" key="2">
    <source>
        <dbReference type="EMBL" id="PWF54891.1"/>
    </source>
</evidence>
<dbReference type="InterPro" id="IPR010281">
    <property type="entry name" value="DUF885"/>
</dbReference>
<dbReference type="Proteomes" id="UP000241421">
    <property type="component" value="Unassembled WGS sequence"/>
</dbReference>
<accession>A0A2U2I563</accession>
<feature type="chain" id="PRO_5015724338" evidence="1">
    <location>
        <begin position="24"/>
        <end position="602"/>
    </location>
</feature>
<keyword evidence="1" id="KW-0732">Signal</keyword>